<feature type="compositionally biased region" description="Basic and acidic residues" evidence="1">
    <location>
        <begin position="1"/>
        <end position="16"/>
    </location>
</feature>
<dbReference type="AlphaFoldDB" id="A0A1J8Q5Q0"/>
<keyword evidence="3" id="KW-1185">Reference proteome</keyword>
<reference evidence="2 3" key="1">
    <citation type="submission" date="2016-03" db="EMBL/GenBank/DDBJ databases">
        <title>Comparative genomics of the ectomycorrhizal sister species Rhizopogon vinicolor and Rhizopogon vesiculosus (Basidiomycota: Boletales) reveals a divergence of the mating type B locus.</title>
        <authorList>
            <person name="Mujic A.B."/>
            <person name="Kuo A."/>
            <person name="Tritt A."/>
            <person name="Lipzen A."/>
            <person name="Chen C."/>
            <person name="Johnson J."/>
            <person name="Sharma A."/>
            <person name="Barry K."/>
            <person name="Grigoriev I.V."/>
            <person name="Spatafora J.W."/>
        </authorList>
    </citation>
    <scope>NUCLEOTIDE SEQUENCE [LARGE SCALE GENOMIC DNA]</scope>
    <source>
        <strain evidence="2 3">AM-OR11-056</strain>
    </source>
</reference>
<sequence>MVDKQNQRFRRIETARKSTRKRRVTTSGLIRDVQKSSSGSEVSSAATRVRRELFRALDHLLVETSLSSPTLRILRDEEGFAMMIQLLS</sequence>
<proteinExistence type="predicted"/>
<feature type="region of interest" description="Disordered" evidence="1">
    <location>
        <begin position="1"/>
        <end position="45"/>
    </location>
</feature>
<organism evidence="2 3">
    <name type="scientific">Rhizopogon vesiculosus</name>
    <dbReference type="NCBI Taxonomy" id="180088"/>
    <lineage>
        <taxon>Eukaryota</taxon>
        <taxon>Fungi</taxon>
        <taxon>Dikarya</taxon>
        <taxon>Basidiomycota</taxon>
        <taxon>Agaricomycotina</taxon>
        <taxon>Agaricomycetes</taxon>
        <taxon>Agaricomycetidae</taxon>
        <taxon>Boletales</taxon>
        <taxon>Suillineae</taxon>
        <taxon>Rhizopogonaceae</taxon>
        <taxon>Rhizopogon</taxon>
    </lineage>
</organism>
<evidence type="ECO:0000313" key="2">
    <source>
        <dbReference type="EMBL" id="OJA16341.1"/>
    </source>
</evidence>
<gene>
    <name evidence="2" type="ORF">AZE42_13705</name>
</gene>
<accession>A0A1J8Q5Q0</accession>
<evidence type="ECO:0000256" key="1">
    <source>
        <dbReference type="SAM" id="MobiDB-lite"/>
    </source>
</evidence>
<protein>
    <submittedName>
        <fullName evidence="2">Uncharacterized protein</fullName>
    </submittedName>
</protein>
<dbReference type="OrthoDB" id="10646262at2759"/>
<dbReference type="Proteomes" id="UP000183567">
    <property type="component" value="Unassembled WGS sequence"/>
</dbReference>
<dbReference type="EMBL" id="LVVM01002645">
    <property type="protein sequence ID" value="OJA16341.1"/>
    <property type="molecule type" value="Genomic_DNA"/>
</dbReference>
<comment type="caution">
    <text evidence="2">The sequence shown here is derived from an EMBL/GenBank/DDBJ whole genome shotgun (WGS) entry which is preliminary data.</text>
</comment>
<evidence type="ECO:0000313" key="3">
    <source>
        <dbReference type="Proteomes" id="UP000183567"/>
    </source>
</evidence>
<name>A0A1J8Q5Q0_9AGAM</name>